<dbReference type="GeneID" id="301142862"/>
<sequence length="71" mass="8508">MENTTEYMIKSIKTFDHLELIWVKDEGYMLLDKNNTSLKSMKSAKKDEMEAMKEFDLIVFHYLKDQYYSVG</sequence>
<accession>A0ABU6P088</accession>
<dbReference type="Proteomes" id="UP001342826">
    <property type="component" value="Unassembled WGS sequence"/>
</dbReference>
<dbReference type="RefSeq" id="WP_066234563.1">
    <property type="nucleotide sequence ID" value="NZ_JARTFQ010000004.1"/>
</dbReference>
<evidence type="ECO:0000313" key="1">
    <source>
        <dbReference type="EMBL" id="MED4402706.1"/>
    </source>
</evidence>
<name>A0ABU6P088_9BACI</name>
<comment type="caution">
    <text evidence="1">The sequence shown here is derived from an EMBL/GenBank/DDBJ whole genome shotgun (WGS) entry which is preliminary data.</text>
</comment>
<protein>
    <submittedName>
        <fullName evidence="1">Uncharacterized protein</fullName>
    </submittedName>
</protein>
<dbReference type="EMBL" id="JARTFS010000013">
    <property type="protein sequence ID" value="MED4402706.1"/>
    <property type="molecule type" value="Genomic_DNA"/>
</dbReference>
<evidence type="ECO:0000313" key="2">
    <source>
        <dbReference type="Proteomes" id="UP001342826"/>
    </source>
</evidence>
<keyword evidence="2" id="KW-1185">Reference proteome</keyword>
<proteinExistence type="predicted"/>
<gene>
    <name evidence="1" type="ORF">P9271_15485</name>
</gene>
<organism evidence="1 2">
    <name type="scientific">Metabacillus fastidiosus</name>
    <dbReference type="NCBI Taxonomy" id="1458"/>
    <lineage>
        <taxon>Bacteria</taxon>
        <taxon>Bacillati</taxon>
        <taxon>Bacillota</taxon>
        <taxon>Bacilli</taxon>
        <taxon>Bacillales</taxon>
        <taxon>Bacillaceae</taxon>
        <taxon>Metabacillus</taxon>
    </lineage>
</organism>
<reference evidence="1 2" key="1">
    <citation type="submission" date="2023-03" db="EMBL/GenBank/DDBJ databases">
        <title>Bacillus Genome Sequencing.</title>
        <authorList>
            <person name="Dunlap C."/>
        </authorList>
    </citation>
    <scope>NUCLEOTIDE SEQUENCE [LARGE SCALE GENOMIC DNA]</scope>
    <source>
        <strain evidence="1 2">NRS-1717</strain>
    </source>
</reference>